<name>A0A2I1H2Z0_9GLOM</name>
<proteinExistence type="predicted"/>
<accession>A0A2I1H2Z0</accession>
<evidence type="ECO:0000313" key="2">
    <source>
        <dbReference type="Proteomes" id="UP000234323"/>
    </source>
</evidence>
<dbReference type="AlphaFoldDB" id="A0A2I1H2Z0"/>
<dbReference type="Proteomes" id="UP000234323">
    <property type="component" value="Unassembled WGS sequence"/>
</dbReference>
<organism evidence="1 2">
    <name type="scientific">Rhizophagus irregularis</name>
    <dbReference type="NCBI Taxonomy" id="588596"/>
    <lineage>
        <taxon>Eukaryota</taxon>
        <taxon>Fungi</taxon>
        <taxon>Fungi incertae sedis</taxon>
        <taxon>Mucoromycota</taxon>
        <taxon>Glomeromycotina</taxon>
        <taxon>Glomeromycetes</taxon>
        <taxon>Glomerales</taxon>
        <taxon>Glomeraceae</taxon>
        <taxon>Rhizophagus</taxon>
    </lineage>
</organism>
<evidence type="ECO:0000313" key="1">
    <source>
        <dbReference type="EMBL" id="PKY53211.1"/>
    </source>
</evidence>
<protein>
    <submittedName>
        <fullName evidence="1">Uncharacterized protein</fullName>
    </submittedName>
</protein>
<keyword evidence="2" id="KW-1185">Reference proteome</keyword>
<gene>
    <name evidence="1" type="ORF">RhiirA4_37282</name>
</gene>
<sequence length="62" mass="7455">MHYDLYDLFIPPSFTRKNFRITNMLHKVSILVLYPLKTKILMKLGSFSYKKSFYIHVSKVEI</sequence>
<dbReference type="EMBL" id="LLXI01001346">
    <property type="protein sequence ID" value="PKY53211.1"/>
    <property type="molecule type" value="Genomic_DNA"/>
</dbReference>
<reference evidence="1 2" key="1">
    <citation type="submission" date="2015-10" db="EMBL/GenBank/DDBJ databases">
        <title>Genome analyses suggest a sexual origin of heterokaryosis in a supposedly ancient asexual fungus.</title>
        <authorList>
            <person name="Ropars J."/>
            <person name="Sedzielewska K."/>
            <person name="Noel J."/>
            <person name="Charron P."/>
            <person name="Farinelli L."/>
            <person name="Marton T."/>
            <person name="Kruger M."/>
            <person name="Pelin A."/>
            <person name="Brachmann A."/>
            <person name="Corradi N."/>
        </authorList>
    </citation>
    <scope>NUCLEOTIDE SEQUENCE [LARGE SCALE GENOMIC DNA]</scope>
    <source>
        <strain evidence="1 2">A4</strain>
    </source>
</reference>
<comment type="caution">
    <text evidence="1">The sequence shown here is derived from an EMBL/GenBank/DDBJ whole genome shotgun (WGS) entry which is preliminary data.</text>
</comment>